<comment type="caution">
    <text evidence="2">The sequence shown here is derived from an EMBL/GenBank/DDBJ whole genome shotgun (WGS) entry which is preliminary data.</text>
</comment>
<dbReference type="OrthoDB" id="10051395at2759"/>
<dbReference type="EMBL" id="BSXT01002385">
    <property type="protein sequence ID" value="GMF48614.1"/>
    <property type="molecule type" value="Genomic_DNA"/>
</dbReference>
<evidence type="ECO:0000313" key="3">
    <source>
        <dbReference type="Proteomes" id="UP001165121"/>
    </source>
</evidence>
<dbReference type="GO" id="GO:0020037">
    <property type="term" value="F:heme binding"/>
    <property type="evidence" value="ECO:0007669"/>
    <property type="project" value="TreeGrafter"/>
</dbReference>
<dbReference type="SUPFAM" id="SSF56524">
    <property type="entry name" value="Oxidoreductase molybdopterin-binding domain"/>
    <property type="match status" value="1"/>
</dbReference>
<evidence type="ECO:0000313" key="2">
    <source>
        <dbReference type="EMBL" id="GMF48614.1"/>
    </source>
</evidence>
<dbReference type="GO" id="GO:0008482">
    <property type="term" value="F:sulfite oxidase activity"/>
    <property type="evidence" value="ECO:0007669"/>
    <property type="project" value="TreeGrafter"/>
</dbReference>
<evidence type="ECO:0000259" key="1">
    <source>
        <dbReference type="Pfam" id="PF00174"/>
    </source>
</evidence>
<dbReference type="InterPro" id="IPR008335">
    <property type="entry name" value="Mopterin_OxRdtase_euk"/>
</dbReference>
<accession>A0A9W6XZN2</accession>
<keyword evidence="3" id="KW-1185">Reference proteome</keyword>
<feature type="domain" description="Oxidoreductase molybdopterin-binding" evidence="1">
    <location>
        <begin position="48"/>
        <end position="205"/>
    </location>
</feature>
<dbReference type="Gene3D" id="3.90.420.10">
    <property type="entry name" value="Oxidoreductase, molybdopterin-binding domain"/>
    <property type="match status" value="1"/>
</dbReference>
<dbReference type="AlphaFoldDB" id="A0A9W6XZN2"/>
<organism evidence="2 3">
    <name type="scientific">Phytophthora fragariaefolia</name>
    <dbReference type="NCBI Taxonomy" id="1490495"/>
    <lineage>
        <taxon>Eukaryota</taxon>
        <taxon>Sar</taxon>
        <taxon>Stramenopiles</taxon>
        <taxon>Oomycota</taxon>
        <taxon>Peronosporomycetes</taxon>
        <taxon>Peronosporales</taxon>
        <taxon>Peronosporaceae</taxon>
        <taxon>Phytophthora</taxon>
    </lineage>
</organism>
<protein>
    <submittedName>
        <fullName evidence="2">Unnamed protein product</fullName>
    </submittedName>
</protein>
<dbReference type="InterPro" id="IPR036374">
    <property type="entry name" value="OxRdtase_Mopterin-bd_sf"/>
</dbReference>
<dbReference type="PANTHER" id="PTHR19372">
    <property type="entry name" value="SULFITE REDUCTASE"/>
    <property type="match status" value="1"/>
</dbReference>
<dbReference type="PRINTS" id="PR00407">
    <property type="entry name" value="EUMOPTERIN"/>
</dbReference>
<gene>
    <name evidence="2" type="ORF">Pfra01_001885900</name>
</gene>
<dbReference type="PANTHER" id="PTHR19372:SF7">
    <property type="entry name" value="SULFITE OXIDASE, MITOCHONDRIAL"/>
    <property type="match status" value="1"/>
</dbReference>
<dbReference type="Proteomes" id="UP001165121">
    <property type="component" value="Unassembled WGS sequence"/>
</dbReference>
<dbReference type="InterPro" id="IPR000572">
    <property type="entry name" value="OxRdtase_Mopterin-bd_dom"/>
</dbReference>
<dbReference type="GO" id="GO:0006790">
    <property type="term" value="P:sulfur compound metabolic process"/>
    <property type="evidence" value="ECO:0007669"/>
    <property type="project" value="TreeGrafter"/>
</dbReference>
<proteinExistence type="predicted"/>
<dbReference type="GO" id="GO:0005739">
    <property type="term" value="C:mitochondrion"/>
    <property type="evidence" value="ECO:0007669"/>
    <property type="project" value="TreeGrafter"/>
</dbReference>
<name>A0A9W6XZN2_9STRA</name>
<sequence>MSEILEELRVGNLREEDFDRLELAKKRLSCSKDAGFFFIEGVATCLAPEVDVGAFELKICGVKRGEVSLSLTDLKTRFKQHSVITMIRCATPRADAVAGCKSATTSERVPAEWTGVLLADVLAGVGITAADIKQIRFEALDTDAEGGAFGTSISAATALDREVGVILAYEMNSAPIPKEHGFPLRVVVPGTTGSGNVKFVCRIILT</sequence>
<dbReference type="GO" id="GO:0043546">
    <property type="term" value="F:molybdopterin cofactor binding"/>
    <property type="evidence" value="ECO:0007669"/>
    <property type="project" value="TreeGrafter"/>
</dbReference>
<dbReference type="Pfam" id="PF00174">
    <property type="entry name" value="Oxidored_molyb"/>
    <property type="match status" value="1"/>
</dbReference>
<reference evidence="2" key="1">
    <citation type="submission" date="2023-04" db="EMBL/GenBank/DDBJ databases">
        <title>Phytophthora fragariaefolia NBRC 109709.</title>
        <authorList>
            <person name="Ichikawa N."/>
            <person name="Sato H."/>
            <person name="Tonouchi N."/>
        </authorList>
    </citation>
    <scope>NUCLEOTIDE SEQUENCE</scope>
    <source>
        <strain evidence="2">NBRC 109709</strain>
    </source>
</reference>